<name>A0A4C2A1R0_EUMVA</name>
<gene>
    <name evidence="2" type="ORF">EVAR_46075_1</name>
</gene>
<feature type="region of interest" description="Disordered" evidence="1">
    <location>
        <begin position="67"/>
        <end position="106"/>
    </location>
</feature>
<evidence type="ECO:0000313" key="3">
    <source>
        <dbReference type="Proteomes" id="UP000299102"/>
    </source>
</evidence>
<proteinExistence type="predicted"/>
<keyword evidence="3" id="KW-1185">Reference proteome</keyword>
<accession>A0A4C2A1R0</accession>
<dbReference type="EMBL" id="BGZK01002341">
    <property type="protein sequence ID" value="GBP93133.1"/>
    <property type="molecule type" value="Genomic_DNA"/>
</dbReference>
<evidence type="ECO:0000313" key="2">
    <source>
        <dbReference type="EMBL" id="GBP93133.1"/>
    </source>
</evidence>
<dbReference type="AlphaFoldDB" id="A0A4C2A1R0"/>
<dbReference type="OrthoDB" id="426210at2759"/>
<dbReference type="Proteomes" id="UP000299102">
    <property type="component" value="Unassembled WGS sequence"/>
</dbReference>
<organism evidence="2 3">
    <name type="scientific">Eumeta variegata</name>
    <name type="common">Bagworm moth</name>
    <name type="synonym">Eumeta japonica</name>
    <dbReference type="NCBI Taxonomy" id="151549"/>
    <lineage>
        <taxon>Eukaryota</taxon>
        <taxon>Metazoa</taxon>
        <taxon>Ecdysozoa</taxon>
        <taxon>Arthropoda</taxon>
        <taxon>Hexapoda</taxon>
        <taxon>Insecta</taxon>
        <taxon>Pterygota</taxon>
        <taxon>Neoptera</taxon>
        <taxon>Endopterygota</taxon>
        <taxon>Lepidoptera</taxon>
        <taxon>Glossata</taxon>
        <taxon>Ditrysia</taxon>
        <taxon>Tineoidea</taxon>
        <taxon>Psychidae</taxon>
        <taxon>Oiketicinae</taxon>
        <taxon>Eumeta</taxon>
    </lineage>
</organism>
<protein>
    <submittedName>
        <fullName evidence="2">Uncharacterized protein</fullName>
    </submittedName>
</protein>
<comment type="caution">
    <text evidence="2">The sequence shown here is derived from an EMBL/GenBank/DDBJ whole genome shotgun (WGS) entry which is preliminary data.</text>
</comment>
<reference evidence="2 3" key="1">
    <citation type="journal article" date="2019" name="Commun. Biol.">
        <title>The bagworm genome reveals a unique fibroin gene that provides high tensile strength.</title>
        <authorList>
            <person name="Kono N."/>
            <person name="Nakamura H."/>
            <person name="Ohtoshi R."/>
            <person name="Tomita M."/>
            <person name="Numata K."/>
            <person name="Arakawa K."/>
        </authorList>
    </citation>
    <scope>NUCLEOTIDE SEQUENCE [LARGE SCALE GENOMIC DNA]</scope>
</reference>
<sequence>MSSAALTLSSVIATEEHPSRRSLIRQQPAFDEENRSISELLEWFFSINNLLLNERKTKLGQFSCTGAKPINGNRPPRASRATGSSEVLCAGRRGSPPPPADGGARDQRLTARSVWFHLTLVEIPPEYSPMVPNKINRPSINDIDSKIKTFINSPGPGGWAVRPGSTFKMTRRCGRTAEHVRVQPETFVRHPNERITRSGRADDVSNLRQKRYMVLRNQPGITPDVYLYAAFGITRQRPTRPPDGGDNHVEASLLNKIERSDTAISAQGATRVSYATDLRQRVLLPESMSDSVMV</sequence>
<evidence type="ECO:0000256" key="1">
    <source>
        <dbReference type="SAM" id="MobiDB-lite"/>
    </source>
</evidence>